<proteinExistence type="predicted"/>
<organism evidence="1 2">
    <name type="scientific">Clunio marinus</name>
    <dbReference type="NCBI Taxonomy" id="568069"/>
    <lineage>
        <taxon>Eukaryota</taxon>
        <taxon>Metazoa</taxon>
        <taxon>Ecdysozoa</taxon>
        <taxon>Arthropoda</taxon>
        <taxon>Hexapoda</taxon>
        <taxon>Insecta</taxon>
        <taxon>Pterygota</taxon>
        <taxon>Neoptera</taxon>
        <taxon>Endopterygota</taxon>
        <taxon>Diptera</taxon>
        <taxon>Nematocera</taxon>
        <taxon>Chironomoidea</taxon>
        <taxon>Chironomidae</taxon>
        <taxon>Clunio</taxon>
    </lineage>
</organism>
<gene>
    <name evidence="1" type="ORF">CLUMA_CG009150</name>
</gene>
<sequence length="76" mass="8553">MAQKKVINVAPRIVAKGSVISIASQANIHAMNEQPCETRCKRKSKTGNLTFCCCDAFSQRNVIENIFKCKYREALF</sequence>
<accession>A0A1J1I7Y7</accession>
<dbReference type="AlphaFoldDB" id="A0A1J1I7Y7"/>
<keyword evidence="2" id="KW-1185">Reference proteome</keyword>
<evidence type="ECO:0000313" key="1">
    <source>
        <dbReference type="EMBL" id="CRK95692.1"/>
    </source>
</evidence>
<reference evidence="1 2" key="1">
    <citation type="submission" date="2015-04" db="EMBL/GenBank/DDBJ databases">
        <authorList>
            <person name="Syromyatnikov M.Y."/>
            <person name="Popov V.N."/>
        </authorList>
    </citation>
    <scope>NUCLEOTIDE SEQUENCE [LARGE SCALE GENOMIC DNA]</scope>
</reference>
<dbReference type="Proteomes" id="UP000183832">
    <property type="component" value="Unassembled WGS sequence"/>
</dbReference>
<name>A0A1J1I7Y7_9DIPT</name>
<dbReference type="EMBL" id="CVRI01000042">
    <property type="protein sequence ID" value="CRK95692.1"/>
    <property type="molecule type" value="Genomic_DNA"/>
</dbReference>
<protein>
    <submittedName>
        <fullName evidence="1">CLUMA_CG009150, isoform A</fullName>
    </submittedName>
</protein>
<evidence type="ECO:0000313" key="2">
    <source>
        <dbReference type="Proteomes" id="UP000183832"/>
    </source>
</evidence>